<dbReference type="OrthoDB" id="3512845at2759"/>
<dbReference type="RefSeq" id="XP_017991444.1">
    <property type="nucleotide sequence ID" value="XM_018136444.1"/>
</dbReference>
<dbReference type="GO" id="GO:0046404">
    <property type="term" value="F:ATP-dependent polydeoxyribonucleotide 5'-hydroxyl-kinase activity"/>
    <property type="evidence" value="ECO:0007669"/>
    <property type="project" value="TreeGrafter"/>
</dbReference>
<dbReference type="GeneID" id="28728319"/>
<gene>
    <name evidence="1" type="ORF">Malapachy_1948</name>
</gene>
<dbReference type="GO" id="GO:0006281">
    <property type="term" value="P:DNA repair"/>
    <property type="evidence" value="ECO:0007669"/>
    <property type="project" value="TreeGrafter"/>
</dbReference>
<sequence>MYEARPSDVPEPLLPVPTWHAGSADTSVPLESVGERPIQHLVVLCGLIGSGKSTLAQAAVDTWPGTWDRLNQDELGRRTVVEARVRASFEAGHHILLDRTNIDRRQRADWLLIAAEVRRSTGRRIVTSLLFLDVPVSVCRERLRLRTDHPTLKTTEDALRYVGHLSPQCVGYVRA</sequence>
<evidence type="ECO:0000313" key="2">
    <source>
        <dbReference type="Proteomes" id="UP000037751"/>
    </source>
</evidence>
<dbReference type="GO" id="GO:0003690">
    <property type="term" value="F:double-stranded DNA binding"/>
    <property type="evidence" value="ECO:0007669"/>
    <property type="project" value="TreeGrafter"/>
</dbReference>
<dbReference type="EMBL" id="LGAV01000005">
    <property type="protein sequence ID" value="KOS13812.1"/>
    <property type="molecule type" value="Genomic_DNA"/>
</dbReference>
<name>A0A0M9VNW7_9BASI</name>
<dbReference type="Pfam" id="PF13671">
    <property type="entry name" value="AAA_33"/>
    <property type="match status" value="1"/>
</dbReference>
<dbReference type="VEuPathDB" id="FungiDB:Malapachy_1948"/>
<comment type="caution">
    <text evidence="1">The sequence shown here is derived from an EMBL/GenBank/DDBJ whole genome shotgun (WGS) entry which is preliminary data.</text>
</comment>
<dbReference type="SUPFAM" id="SSF52540">
    <property type="entry name" value="P-loop containing nucleoside triphosphate hydrolases"/>
    <property type="match status" value="1"/>
</dbReference>
<keyword evidence="2" id="KW-1185">Reference proteome</keyword>
<dbReference type="Proteomes" id="UP000037751">
    <property type="component" value="Unassembled WGS sequence"/>
</dbReference>
<dbReference type="PANTHER" id="PTHR12083">
    <property type="entry name" value="BIFUNCTIONAL POLYNUCLEOTIDE PHOSPHATASE/KINASE"/>
    <property type="match status" value="1"/>
</dbReference>
<reference evidence="1 2" key="1">
    <citation type="submission" date="2015-07" db="EMBL/GenBank/DDBJ databases">
        <title>Draft Genome Sequence of Malassezia furfur CBS1878 and Malassezia pachydermatis CBS1879.</title>
        <authorList>
            <person name="Triana S."/>
            <person name="Ohm R."/>
            <person name="Gonzalez A."/>
            <person name="DeCock H."/>
            <person name="Restrepo S."/>
            <person name="Celis A."/>
        </authorList>
    </citation>
    <scope>NUCLEOTIDE SEQUENCE [LARGE SCALE GENOMIC DNA]</scope>
    <source>
        <strain evidence="1 2">CBS 1879</strain>
    </source>
</reference>
<dbReference type="AlphaFoldDB" id="A0A0M9VNW7"/>
<evidence type="ECO:0000313" key="1">
    <source>
        <dbReference type="EMBL" id="KOS13812.1"/>
    </source>
</evidence>
<dbReference type="InterPro" id="IPR027417">
    <property type="entry name" value="P-loop_NTPase"/>
</dbReference>
<evidence type="ECO:0008006" key="3">
    <source>
        <dbReference type="Google" id="ProtNLM"/>
    </source>
</evidence>
<dbReference type="STRING" id="77020.A0A0M9VNW7"/>
<proteinExistence type="predicted"/>
<accession>A0A0M9VNW7</accession>
<dbReference type="GO" id="GO:0046403">
    <property type="term" value="F:polynucleotide 3'-phosphatase activity"/>
    <property type="evidence" value="ECO:0007669"/>
    <property type="project" value="TreeGrafter"/>
</dbReference>
<dbReference type="Gene3D" id="3.40.50.300">
    <property type="entry name" value="P-loop containing nucleotide triphosphate hydrolases"/>
    <property type="match status" value="1"/>
</dbReference>
<dbReference type="PANTHER" id="PTHR12083:SF9">
    <property type="entry name" value="BIFUNCTIONAL POLYNUCLEOTIDE PHOSPHATASE_KINASE"/>
    <property type="match status" value="1"/>
</dbReference>
<organism evidence="1 2">
    <name type="scientific">Malassezia pachydermatis</name>
    <dbReference type="NCBI Taxonomy" id="77020"/>
    <lineage>
        <taxon>Eukaryota</taxon>
        <taxon>Fungi</taxon>
        <taxon>Dikarya</taxon>
        <taxon>Basidiomycota</taxon>
        <taxon>Ustilaginomycotina</taxon>
        <taxon>Malasseziomycetes</taxon>
        <taxon>Malasseziales</taxon>
        <taxon>Malasseziaceae</taxon>
        <taxon>Malassezia</taxon>
    </lineage>
</organism>
<protein>
    <recommendedName>
        <fullName evidence="3">P-loop containing nucleoside triphosphate hydrolase protein</fullName>
    </recommendedName>
</protein>